<dbReference type="PANTHER" id="PTHR21669">
    <property type="entry name" value="CAPZ-INTERACTING PROTEIN AND RELATED PROTEINS"/>
    <property type="match status" value="1"/>
</dbReference>
<dbReference type="EMBL" id="JAICCE010000021">
    <property type="protein sequence ID" value="KAG9262259.1"/>
    <property type="molecule type" value="Genomic_DNA"/>
</dbReference>
<evidence type="ECO:0000256" key="1">
    <source>
        <dbReference type="ARBA" id="ARBA00009911"/>
    </source>
</evidence>
<feature type="region of interest" description="Disordered" evidence="3">
    <location>
        <begin position="171"/>
        <end position="215"/>
    </location>
</feature>
<evidence type="ECO:0000259" key="5">
    <source>
        <dbReference type="Pfam" id="PF14075"/>
    </source>
</evidence>
<feature type="domain" description="Hpc2-related" evidence="4">
    <location>
        <begin position="116"/>
        <end position="167"/>
    </location>
</feature>
<evidence type="ECO:0000256" key="3">
    <source>
        <dbReference type="SAM" id="MobiDB-lite"/>
    </source>
</evidence>
<sequence length="881" mass="96260">MATPRRIQLTTLSSEVVPPSLPNSHAAPDVPPTQQAADPPPPETTDPVPSARIQLVLFEPDERRCPEFYYPELIKGQITNGSNRKTLEEQIEEKERDEMEALSKKFEEKYGGAPKRRKDRLQDLVDMGFGYDETDSFIDNSEAYDELVPACLTTKHGGFYINSGTLQFRQASEEGEENETDDFEKNVKPKKRKLKEGEEERLNNHKKKRQEDMQPENVKNGTLITMPLGEKKKKKKSGKPLGIDGMLRQFHKEKLNQLQVFNTKGKEVVTPADSVSTTQTEVPEESALADPLLTLIGSASADELLQAVKAADQDFDLDGLLTADQDTGSQGLVENQEDTVLSQPTKPPTLLPDGLPPMLELYIEELTQAIKDMEGENKMELFAPEINNVLLHVAVKSKEVSDKVRSGIFSYLASQLSCKKGTLLKRAKKLHLLHLGDHLRDLLQKLEEAVTRTMPEQIDRFNDNCQAHSEAKAAKLEAEKEQRAVDGSDEEEEEKGGKRVFGPRKRFKWTEEIRELLSEVVKMKMNCYELETPGGPSLEEYLRTFLEDNVKPLWPKGWMQSRILLIESRRVHGHITGVIVFISEKSGEIHPTPGMKGLQGAAAPQRKRISLPLSIQQAPQNTVSRPPIDTQVSAYFSPPQPELQQIRGDVGKSSQGRNRVSQPAVDGKPLPGVQTGSTGAALPVDSAQRISSSPGEASALKRVPAGEKKAQKLMLVAPPAAAEGDSAAVQGVARLLTTTSFCKAPVSVAVAAVESSCGDPALPTPSLSLQASSYPNVPQSGGLTSLVPLHALPFPGLTYASKTSGHAQICKDSILTSPGPGTFQYGLTHGIYSALCSSVLYPLSGPVSSSPSSLHALSTRPCPLDGSQIHAEGANAQRKLH</sequence>
<dbReference type="Pfam" id="PF14075">
    <property type="entry name" value="UBN_AB"/>
    <property type="match status" value="1"/>
</dbReference>
<dbReference type="InterPro" id="IPR014840">
    <property type="entry name" value="HRD"/>
</dbReference>
<feature type="region of interest" description="Disordered" evidence="3">
    <location>
        <begin position="685"/>
        <end position="704"/>
    </location>
</feature>
<feature type="compositionally biased region" description="Polar residues" evidence="3">
    <location>
        <begin position="652"/>
        <end position="661"/>
    </location>
</feature>
<dbReference type="AlphaFoldDB" id="A0A8T2KUA5"/>
<feature type="compositionally biased region" description="Basic and acidic residues" evidence="3">
    <location>
        <begin position="476"/>
        <end position="486"/>
    </location>
</feature>
<gene>
    <name evidence="6" type="primary">UBN1</name>
    <name evidence="6" type="ORF">AMEX_G24016</name>
</gene>
<organism evidence="6 7">
    <name type="scientific">Astyanax mexicanus</name>
    <name type="common">Blind cave fish</name>
    <name type="synonym">Astyanax fasciatus mexicanus</name>
    <dbReference type="NCBI Taxonomy" id="7994"/>
    <lineage>
        <taxon>Eukaryota</taxon>
        <taxon>Metazoa</taxon>
        <taxon>Chordata</taxon>
        <taxon>Craniata</taxon>
        <taxon>Vertebrata</taxon>
        <taxon>Euteleostomi</taxon>
        <taxon>Actinopterygii</taxon>
        <taxon>Neopterygii</taxon>
        <taxon>Teleostei</taxon>
        <taxon>Ostariophysi</taxon>
        <taxon>Characiformes</taxon>
        <taxon>Characoidei</taxon>
        <taxon>Acestrorhamphidae</taxon>
        <taxon>Acestrorhamphinae</taxon>
        <taxon>Astyanax</taxon>
    </lineage>
</organism>
<dbReference type="GO" id="GO:0005634">
    <property type="term" value="C:nucleus"/>
    <property type="evidence" value="ECO:0007669"/>
    <property type="project" value="TreeGrafter"/>
</dbReference>
<feature type="domain" description="Ubinuclein middle" evidence="5">
    <location>
        <begin position="351"/>
        <end position="564"/>
    </location>
</feature>
<keyword evidence="2" id="KW-0597">Phosphoprotein</keyword>
<evidence type="ECO:0000313" key="6">
    <source>
        <dbReference type="EMBL" id="KAG9262259.1"/>
    </source>
</evidence>
<evidence type="ECO:0000259" key="4">
    <source>
        <dbReference type="Pfam" id="PF08729"/>
    </source>
</evidence>
<reference evidence="6 7" key="1">
    <citation type="submission" date="2021-07" db="EMBL/GenBank/DDBJ databases">
        <authorList>
            <person name="Imarazene B."/>
            <person name="Zahm M."/>
            <person name="Klopp C."/>
            <person name="Cabau C."/>
            <person name="Beille S."/>
            <person name="Jouanno E."/>
            <person name="Castinel A."/>
            <person name="Lluch J."/>
            <person name="Gil L."/>
            <person name="Kuchtly C."/>
            <person name="Lopez Roques C."/>
            <person name="Donnadieu C."/>
            <person name="Parrinello H."/>
            <person name="Journot L."/>
            <person name="Du K."/>
            <person name="Schartl M."/>
            <person name="Retaux S."/>
            <person name="Guiguen Y."/>
        </authorList>
    </citation>
    <scope>NUCLEOTIDE SEQUENCE [LARGE SCALE GENOMIC DNA]</scope>
    <source>
        <strain evidence="6">Pach_M1</strain>
        <tissue evidence="6">Testis</tissue>
    </source>
</reference>
<dbReference type="InterPro" id="IPR026947">
    <property type="entry name" value="UBN_middle_dom"/>
</dbReference>
<name>A0A8T2KUA5_ASTMX</name>
<feature type="region of interest" description="Disordered" evidence="3">
    <location>
        <begin position="1"/>
        <end position="49"/>
    </location>
</feature>
<feature type="region of interest" description="Disordered" evidence="3">
    <location>
        <begin position="476"/>
        <end position="497"/>
    </location>
</feature>
<evidence type="ECO:0000313" key="7">
    <source>
        <dbReference type="Proteomes" id="UP000752171"/>
    </source>
</evidence>
<dbReference type="Pfam" id="PF08729">
    <property type="entry name" value="HUN"/>
    <property type="match status" value="1"/>
</dbReference>
<comment type="similarity">
    <text evidence="1">Belongs to the ubinuclein family.</text>
</comment>
<proteinExistence type="inferred from homology"/>
<feature type="compositionally biased region" description="Low complexity" evidence="3">
    <location>
        <begin position="26"/>
        <end position="37"/>
    </location>
</feature>
<feature type="compositionally biased region" description="Acidic residues" evidence="3">
    <location>
        <begin position="173"/>
        <end position="182"/>
    </location>
</feature>
<dbReference type="PANTHER" id="PTHR21669:SF12">
    <property type="entry name" value="UBINUCLEIN-1"/>
    <property type="match status" value="1"/>
</dbReference>
<dbReference type="Proteomes" id="UP000752171">
    <property type="component" value="Unassembled WGS sequence"/>
</dbReference>
<feature type="region of interest" description="Disordered" evidence="3">
    <location>
        <begin position="648"/>
        <end position="680"/>
    </location>
</feature>
<dbReference type="GO" id="GO:0006325">
    <property type="term" value="P:chromatin organization"/>
    <property type="evidence" value="ECO:0007669"/>
    <property type="project" value="TreeGrafter"/>
</dbReference>
<comment type="caution">
    <text evidence="6">The sequence shown here is derived from an EMBL/GenBank/DDBJ whole genome shotgun (WGS) entry which is preliminary data.</text>
</comment>
<evidence type="ECO:0000256" key="2">
    <source>
        <dbReference type="ARBA" id="ARBA00022553"/>
    </source>
</evidence>
<accession>A0A8T2KUA5</accession>
<protein>
    <submittedName>
        <fullName evidence="6">Ubinuclein-1 isoform X1</fullName>
    </submittedName>
</protein>